<keyword evidence="4 8" id="KW-0547">Nucleotide-binding</keyword>
<dbReference type="PANTHER" id="PTHR43555:SF1">
    <property type="entry name" value="PHOSPHORIBOSYLFORMYLGLYCINAMIDINE SYNTHASE SUBUNIT PURL"/>
    <property type="match status" value="1"/>
</dbReference>
<dbReference type="CDD" id="cd02204">
    <property type="entry name" value="PurL_repeat2"/>
    <property type="match status" value="1"/>
</dbReference>
<dbReference type="GO" id="GO:0004642">
    <property type="term" value="F:phosphoribosylformylglycinamidine synthase activity"/>
    <property type="evidence" value="ECO:0007669"/>
    <property type="project" value="UniProtKB-UniRule"/>
</dbReference>
<feature type="binding site" evidence="8">
    <location>
        <position position="797"/>
    </location>
    <ligand>
        <name>ATP</name>
        <dbReference type="ChEBI" id="CHEBI:30616"/>
    </ligand>
</feature>
<dbReference type="Gene3D" id="1.10.8.750">
    <property type="entry name" value="Phosphoribosylformylglycinamidine synthase, linker domain"/>
    <property type="match status" value="1"/>
</dbReference>
<dbReference type="InterPro" id="IPR041609">
    <property type="entry name" value="PurL_linker"/>
</dbReference>
<dbReference type="AlphaFoldDB" id="A0A518BYJ7"/>
<keyword evidence="3 8" id="KW-0479">Metal-binding</keyword>
<dbReference type="Gene3D" id="3.30.1280.10">
    <property type="entry name" value="Phosphoribosylformylglycinamidine synthase subunit PurS"/>
    <property type="match status" value="1"/>
</dbReference>
<feature type="domain" description="PurM-like N-terminal" evidence="9">
    <location>
        <begin position="692"/>
        <end position="806"/>
    </location>
</feature>
<dbReference type="Pfam" id="PF02700">
    <property type="entry name" value="PurS"/>
    <property type="match status" value="1"/>
</dbReference>
<name>A0A518BYJ7_9BACT</name>
<feature type="binding site" evidence="8">
    <location>
        <position position="316"/>
    </location>
    <ligand>
        <name>ATP</name>
        <dbReference type="ChEBI" id="CHEBI:30616"/>
    </ligand>
</feature>
<keyword evidence="13" id="KW-1185">Reference proteome</keyword>
<evidence type="ECO:0000256" key="5">
    <source>
        <dbReference type="ARBA" id="ARBA00022755"/>
    </source>
</evidence>
<evidence type="ECO:0000259" key="11">
    <source>
        <dbReference type="Pfam" id="PF18072"/>
    </source>
</evidence>
<accession>A0A518BYJ7</accession>
<dbReference type="InterPro" id="IPR003850">
    <property type="entry name" value="PurS"/>
</dbReference>
<comment type="similarity">
    <text evidence="8">Belongs to the FGAMS family.</text>
</comment>
<dbReference type="GO" id="GO:0005524">
    <property type="term" value="F:ATP binding"/>
    <property type="evidence" value="ECO:0007669"/>
    <property type="project" value="UniProtKB-UniRule"/>
</dbReference>
<feature type="domain" description="PurM-like C-terminal" evidence="10">
    <location>
        <begin position="436"/>
        <end position="589"/>
    </location>
</feature>
<gene>
    <name evidence="8 12" type="primary">purL</name>
    <name evidence="12" type="ORF">Pan265_19100</name>
</gene>
<proteinExistence type="inferred from homology"/>
<dbReference type="InterPro" id="IPR016188">
    <property type="entry name" value="PurM-like_N"/>
</dbReference>
<feature type="binding site" evidence="8">
    <location>
        <position position="341"/>
    </location>
    <ligand>
        <name>substrate</name>
    </ligand>
</feature>
<evidence type="ECO:0000256" key="6">
    <source>
        <dbReference type="ARBA" id="ARBA00022840"/>
    </source>
</evidence>
<comment type="caution">
    <text evidence="8">Lacks conserved residue(s) required for the propagation of feature annotation.</text>
</comment>
<keyword evidence="7 8" id="KW-0460">Magnesium</keyword>
<feature type="domain" description="PurM-like C-terminal" evidence="10">
    <location>
        <begin position="841"/>
        <end position="981"/>
    </location>
</feature>
<dbReference type="InterPro" id="IPR036604">
    <property type="entry name" value="PurS-like_sf"/>
</dbReference>
<keyword evidence="2 8" id="KW-0436">Ligase</keyword>
<dbReference type="EC" id="6.3.5.3" evidence="8"/>
<feature type="active site" description="Proton acceptor" evidence="8">
    <location>
        <position position="320"/>
    </location>
</feature>
<dbReference type="GO" id="GO:0006189">
    <property type="term" value="P:'de novo' IMP biosynthetic process"/>
    <property type="evidence" value="ECO:0007669"/>
    <property type="project" value="UniProtKB-UniRule"/>
</dbReference>
<comment type="subcellular location">
    <subcellularLocation>
        <location evidence="8">Cytoplasm</location>
    </subcellularLocation>
</comment>
<evidence type="ECO:0000313" key="13">
    <source>
        <dbReference type="Proteomes" id="UP000320386"/>
    </source>
</evidence>
<feature type="binding site" evidence="8">
    <location>
        <position position="342"/>
    </location>
    <ligand>
        <name>Mg(2+)</name>
        <dbReference type="ChEBI" id="CHEBI:18420"/>
        <label>2</label>
    </ligand>
</feature>
<dbReference type="Pfam" id="PF18072">
    <property type="entry name" value="FGAR-AT_linker"/>
    <property type="match status" value="1"/>
</dbReference>
<dbReference type="EMBL" id="CP036280">
    <property type="protein sequence ID" value="QDU72049.1"/>
    <property type="molecule type" value="Genomic_DNA"/>
</dbReference>
<evidence type="ECO:0000259" key="10">
    <source>
        <dbReference type="Pfam" id="PF02769"/>
    </source>
</evidence>
<dbReference type="InterPro" id="IPR010074">
    <property type="entry name" value="PRibForGlyAmidine_synth_PurL"/>
</dbReference>
<dbReference type="SUPFAM" id="SSF55326">
    <property type="entry name" value="PurM N-terminal domain-like"/>
    <property type="match status" value="2"/>
</dbReference>
<dbReference type="UniPathway" id="UPA00074">
    <property type="reaction ID" value="UER00128"/>
</dbReference>
<dbReference type="GO" id="GO:0005737">
    <property type="term" value="C:cytoplasm"/>
    <property type="evidence" value="ECO:0007669"/>
    <property type="project" value="UniProtKB-SubCell"/>
</dbReference>
<keyword evidence="1 8" id="KW-0963">Cytoplasm</keyword>
<dbReference type="InterPro" id="IPR036921">
    <property type="entry name" value="PurM-like_N_sf"/>
</dbReference>
<evidence type="ECO:0000256" key="1">
    <source>
        <dbReference type="ARBA" id="ARBA00022490"/>
    </source>
</evidence>
<dbReference type="Pfam" id="PF00586">
    <property type="entry name" value="AIRS"/>
    <property type="match status" value="2"/>
</dbReference>
<evidence type="ECO:0000256" key="3">
    <source>
        <dbReference type="ARBA" id="ARBA00022723"/>
    </source>
</evidence>
<dbReference type="InterPro" id="IPR036676">
    <property type="entry name" value="PurM-like_C_sf"/>
</dbReference>
<evidence type="ECO:0000256" key="8">
    <source>
        <dbReference type="HAMAP-Rule" id="MF_00420"/>
    </source>
</evidence>
<dbReference type="CDD" id="cd02203">
    <property type="entry name" value="PurL_repeat1"/>
    <property type="match status" value="1"/>
</dbReference>
<dbReference type="RefSeq" id="WP_145446232.1">
    <property type="nucleotide sequence ID" value="NZ_CP036280.1"/>
</dbReference>
<feature type="binding site" evidence="8">
    <location>
        <position position="760"/>
    </location>
    <ligand>
        <name>ATP</name>
        <dbReference type="ChEBI" id="CHEBI:30616"/>
    </ligand>
</feature>
<dbReference type="Gene3D" id="3.30.1330.10">
    <property type="entry name" value="PurM-like, N-terminal domain"/>
    <property type="match status" value="2"/>
</dbReference>
<feature type="binding site" evidence="8">
    <location>
        <position position="512"/>
    </location>
    <ligand>
        <name>Mg(2+)</name>
        <dbReference type="ChEBI" id="CHEBI:18420"/>
        <label>2</label>
    </ligand>
</feature>
<dbReference type="KEGG" id="mcad:Pan265_19100"/>
<dbReference type="GO" id="GO:0000287">
    <property type="term" value="F:magnesium ion binding"/>
    <property type="evidence" value="ECO:0007669"/>
    <property type="project" value="UniProtKB-UniRule"/>
</dbReference>
<comment type="pathway">
    <text evidence="8">Purine metabolism; IMP biosynthesis via de novo pathway; 5-amino-1-(5-phospho-D-ribosyl)imidazole from N(2)-formyl-N(1)-(5-phospho-D-ribosyl)glycinamide: step 1/2.</text>
</comment>
<dbReference type="OrthoDB" id="9804441at2"/>
<feature type="active site" evidence="8">
    <location>
        <position position="234"/>
    </location>
</feature>
<dbReference type="SUPFAM" id="SSF56042">
    <property type="entry name" value="PurM C-terminal domain-like"/>
    <property type="match status" value="2"/>
</dbReference>
<feature type="binding site" evidence="8">
    <location>
        <position position="475"/>
    </location>
    <ligand>
        <name>substrate</name>
    </ligand>
</feature>
<feature type="domain" description="Phosphoribosylformylglycinamidine synthase linker" evidence="11">
    <location>
        <begin position="190"/>
        <end position="238"/>
    </location>
</feature>
<evidence type="ECO:0000256" key="2">
    <source>
        <dbReference type="ARBA" id="ARBA00022598"/>
    </source>
</evidence>
<dbReference type="Proteomes" id="UP000320386">
    <property type="component" value="Chromosome"/>
</dbReference>
<evidence type="ECO:0000259" key="9">
    <source>
        <dbReference type="Pfam" id="PF00586"/>
    </source>
</evidence>
<dbReference type="InterPro" id="IPR010918">
    <property type="entry name" value="PurM-like_C_dom"/>
</dbReference>
<comment type="subunit">
    <text evidence="8">Monomer. Part of the FGAM synthase complex composed of 1 PurL, 1 PurQ and 2 PurS subunits.</text>
</comment>
<reference evidence="12 13" key="1">
    <citation type="submission" date="2019-02" db="EMBL/GenBank/DDBJ databases">
        <title>Deep-cultivation of Planctomycetes and their phenomic and genomic characterization uncovers novel biology.</title>
        <authorList>
            <person name="Wiegand S."/>
            <person name="Jogler M."/>
            <person name="Boedeker C."/>
            <person name="Pinto D."/>
            <person name="Vollmers J."/>
            <person name="Rivas-Marin E."/>
            <person name="Kohn T."/>
            <person name="Peeters S.H."/>
            <person name="Heuer A."/>
            <person name="Rast P."/>
            <person name="Oberbeckmann S."/>
            <person name="Bunk B."/>
            <person name="Jeske O."/>
            <person name="Meyerdierks A."/>
            <person name="Storesund J.E."/>
            <person name="Kallscheuer N."/>
            <person name="Luecker S."/>
            <person name="Lage O.M."/>
            <person name="Pohl T."/>
            <person name="Merkel B.J."/>
            <person name="Hornburger P."/>
            <person name="Mueller R.-W."/>
            <person name="Bruemmer F."/>
            <person name="Labrenz M."/>
            <person name="Spormann A.M."/>
            <person name="Op den Camp H."/>
            <person name="Overmann J."/>
            <person name="Amann R."/>
            <person name="Jetten M.S.M."/>
            <person name="Mascher T."/>
            <person name="Medema M.H."/>
            <person name="Devos D.P."/>
            <person name="Kaster A.-K."/>
            <person name="Ovreas L."/>
            <person name="Rohde M."/>
            <person name="Galperin M.Y."/>
            <person name="Jogler C."/>
        </authorList>
    </citation>
    <scope>NUCLEOTIDE SEQUENCE [LARGE SCALE GENOMIC DNA]</scope>
    <source>
        <strain evidence="12 13">Pan265</strain>
    </source>
</reference>
<dbReference type="Gene3D" id="3.90.650.10">
    <property type="entry name" value="PurM-like C-terminal domain"/>
    <property type="match status" value="2"/>
</dbReference>
<feature type="binding site" evidence="8">
    <location>
        <position position="318"/>
    </location>
    <ligand>
        <name>Mg(2+)</name>
        <dbReference type="ChEBI" id="CHEBI:18420"/>
        <label>1</label>
    </ligand>
</feature>
<organism evidence="12 13">
    <name type="scientific">Mucisphaera calidilacus</name>
    <dbReference type="NCBI Taxonomy" id="2527982"/>
    <lineage>
        <taxon>Bacteria</taxon>
        <taxon>Pseudomonadati</taxon>
        <taxon>Planctomycetota</taxon>
        <taxon>Phycisphaerae</taxon>
        <taxon>Phycisphaerales</taxon>
        <taxon>Phycisphaeraceae</taxon>
        <taxon>Mucisphaera</taxon>
    </lineage>
</organism>
<evidence type="ECO:0000313" key="12">
    <source>
        <dbReference type="EMBL" id="QDU72049.1"/>
    </source>
</evidence>
<feature type="binding site" evidence="8">
    <location>
        <position position="800"/>
    </location>
    <ligand>
        <name>substrate</name>
    </ligand>
</feature>
<keyword evidence="5 8" id="KW-0658">Purine biosynthesis</keyword>
<dbReference type="Pfam" id="PF02769">
    <property type="entry name" value="AIRS_C"/>
    <property type="match status" value="2"/>
</dbReference>
<dbReference type="PANTHER" id="PTHR43555">
    <property type="entry name" value="PHOSPHORIBOSYLFORMYLGLYCINAMIDINE SYNTHASE SUBUNIT PURL"/>
    <property type="match status" value="1"/>
</dbReference>
<sequence length="1002" mass="104724">MAVHRIEVWDRFASGGAGAGGDLGVLTEALAGLGRPVSGASGSLVYLVEAEVDAGVARGVAEGLLADPVDQEAVLGARSAEAGTVCLEVHDLPGVMDPAAETARSAIAERLGVGIEGVRVRTGRRVDLRFTGEMPEDQVLIRAAERSIANPVVERVRLGHEHPETLALGRPYAFELRRIPLSGLDDAALKVLSREQHLFLSVAEMRTIQTHFAELGREPTDIELETLAQTWSEHCVHKTLKSAVRYTGFGREWLASLPGAEADGDAVLIPNLLKHSVAAATFELMEETELGDWCVSVFHDNSGVVRFDDEDGVCIKVETHNHPSALEPYGGAATGIGGCIRDIIGTGLAARPVANTDVFCVARPEVAGADLPAGVIHPKQILRRVVEGVRDYGNRMGIPTVNGAVAFDPDYVGNPLVFAGCVGLIPLDRVEGEPGRGDRIIAVGGATGRDGIHGATFSSAELTDAHAEEFSHAVQIGNPITQKKLLDAIMAARDWVDPATGSRRCLYSAITDCGAGGFSSAIGEMGEKIGASVELDRAPLKYDGLSYTEIWISEAQERMVLAVPAADVEAFGALCDAEGAAWCDLGEFGVGEVDSPELVLNYGGVEVGRMSMDFLHDGVPKTERAAHGEAKPERAVSDAALPIDRAADLMRLLLGHPTIASKHWIIRQYDHEVQGGSVVKPLTGVAADGPSDAAVIRPKLGSRKAVALGGGLAPQLSEKSVERGTSTDGDAYHAVLAAIDEAVRNVVCVGADPGRVAILDNFCWPSCDDPSSMASLARAAAACYHGAKAYGTPFVSGKDSLHNQFTTEDGRLITIPSTMLITAMGMVTDAGRCVTSDAKSAGSVLVLVGPVGDALGGSHLAEVAGLCGSVPKVDLAVGPRTARAVAGALAGGKVLSAHDVSDGGLAVSSFEMAMGGRLGVKLDLSSLAGVRWEAALFGEGPSRYVLEVDESEVEGVLAALTEAGAEARRVGVVTEEKVFEVEGVMSASMAELRGVWLGVLDW</sequence>
<protein>
    <recommendedName>
        <fullName evidence="8">Phosphoribosylformylglycinamidine synthase subunit PurL</fullName>
        <shortName evidence="8">FGAM synthase</shortName>
        <ecNumber evidence="8">6.3.5.3</ecNumber>
    </recommendedName>
    <alternativeName>
        <fullName evidence="8">Formylglycinamide ribonucleotide amidotransferase subunit II</fullName>
        <shortName evidence="8">FGAR amidotransferase II</shortName>
        <shortName evidence="8">FGAR-AT II</shortName>
    </alternativeName>
    <alternativeName>
        <fullName evidence="8">Glutamine amidotransferase PurL</fullName>
    </alternativeName>
    <alternativeName>
        <fullName evidence="8">Phosphoribosylformylglycinamidine synthase subunit II</fullName>
    </alternativeName>
</protein>
<comment type="function">
    <text evidence="8">Part of the phosphoribosylformylglycinamidine synthase complex involved in the purines biosynthetic pathway. Catalyzes the ATP-dependent conversion of formylglycinamide ribonucleotide (FGAR) and glutamine to yield formylglycinamidine ribonucleotide (FGAM) and glutamate. The FGAM synthase complex is composed of three subunits. PurQ produces an ammonia molecule by converting glutamine to glutamate. PurL transfers the ammonia molecule to FGAR to form FGAM in an ATP-dependent manner. PurS interacts with PurQ and PurL and is thought to assist in the transfer of the ammonia molecule from PurQ to PurL.</text>
</comment>
<dbReference type="HAMAP" id="MF_00420">
    <property type="entry name" value="PurL_2"/>
    <property type="match status" value="1"/>
</dbReference>
<feature type="domain" description="PurM-like N-terminal" evidence="9">
    <location>
        <begin position="300"/>
        <end position="425"/>
    </location>
</feature>
<evidence type="ECO:0000256" key="7">
    <source>
        <dbReference type="ARBA" id="ARBA00022842"/>
    </source>
</evidence>
<dbReference type="SUPFAM" id="SSF82697">
    <property type="entry name" value="PurS-like"/>
    <property type="match status" value="1"/>
</dbReference>
<comment type="catalytic activity">
    <reaction evidence="8">
        <text>N(2)-formyl-N(1)-(5-phospho-beta-D-ribosyl)glycinamide + L-glutamine + ATP + H2O = 2-formamido-N(1)-(5-O-phospho-beta-D-ribosyl)acetamidine + L-glutamate + ADP + phosphate + H(+)</text>
        <dbReference type="Rhea" id="RHEA:17129"/>
        <dbReference type="ChEBI" id="CHEBI:15377"/>
        <dbReference type="ChEBI" id="CHEBI:15378"/>
        <dbReference type="ChEBI" id="CHEBI:29985"/>
        <dbReference type="ChEBI" id="CHEBI:30616"/>
        <dbReference type="ChEBI" id="CHEBI:43474"/>
        <dbReference type="ChEBI" id="CHEBI:58359"/>
        <dbReference type="ChEBI" id="CHEBI:147286"/>
        <dbReference type="ChEBI" id="CHEBI:147287"/>
        <dbReference type="ChEBI" id="CHEBI:456216"/>
        <dbReference type="EC" id="6.3.5.3"/>
    </reaction>
</comment>
<evidence type="ECO:0000256" key="4">
    <source>
        <dbReference type="ARBA" id="ARBA00022741"/>
    </source>
</evidence>
<keyword evidence="6 8" id="KW-0067">ATP-binding</keyword>